<evidence type="ECO:0000313" key="3">
    <source>
        <dbReference type="Proteomes" id="UP000026913"/>
    </source>
</evidence>
<dbReference type="KEGG" id="pman:OU5_0354"/>
<accession>A0A024E531</accession>
<organism evidence="2 3">
    <name type="scientific">Pseudomonas mandelii JR-1</name>
    <dbReference type="NCBI Taxonomy" id="1147786"/>
    <lineage>
        <taxon>Bacteria</taxon>
        <taxon>Pseudomonadati</taxon>
        <taxon>Pseudomonadota</taxon>
        <taxon>Gammaproteobacteria</taxon>
        <taxon>Pseudomonadales</taxon>
        <taxon>Pseudomonadaceae</taxon>
        <taxon>Pseudomonas</taxon>
    </lineage>
</organism>
<dbReference type="RefSeq" id="WP_010460382.1">
    <property type="nucleotide sequence ID" value="NZ_CP005960.1"/>
</dbReference>
<reference evidence="2 3" key="1">
    <citation type="journal article" date="2012" name="J. Bacteriol.">
        <title>Genome sequence of cold-adapted Pseudomonas mandelii strain JR-1.</title>
        <authorList>
            <person name="Jang S.H."/>
            <person name="Kim J."/>
            <person name="Kim J."/>
            <person name="Hong S."/>
            <person name="Lee C."/>
        </authorList>
    </citation>
    <scope>NUCLEOTIDE SEQUENCE [LARGE SCALE GENOMIC DNA]</scope>
    <source>
        <strain evidence="2 3">JR-1</strain>
    </source>
</reference>
<evidence type="ECO:0000256" key="1">
    <source>
        <dbReference type="SAM" id="SignalP"/>
    </source>
</evidence>
<gene>
    <name evidence="2" type="ORF">OU5_0354</name>
</gene>
<dbReference type="OrthoDB" id="6956148at2"/>
<name>A0A024E531_9PSED</name>
<dbReference type="AlphaFoldDB" id="A0A024E531"/>
<dbReference type="Proteomes" id="UP000026913">
    <property type="component" value="Chromosome"/>
</dbReference>
<feature type="signal peptide" evidence="1">
    <location>
        <begin position="1"/>
        <end position="22"/>
    </location>
</feature>
<protein>
    <recommendedName>
        <fullName evidence="4">Secreted protein</fullName>
    </recommendedName>
</protein>
<evidence type="ECO:0008006" key="4">
    <source>
        <dbReference type="Google" id="ProtNLM"/>
    </source>
</evidence>
<sequence>MSNSKKHLIGLALALLSGSAAAELPHSSILSRYGMTPDQLPTPAPSEPADPLVEKSRFQLQPEEPFVTFRSGEKQPEMTGNISIDHAMQQDYERCQKIHEELRRRGGKFISCDNSTPWMP</sequence>
<proteinExistence type="predicted"/>
<evidence type="ECO:0000313" key="2">
    <source>
        <dbReference type="EMBL" id="AHZ67433.1"/>
    </source>
</evidence>
<dbReference type="HOGENOM" id="CLU_127657_0_0_6"/>
<dbReference type="GeneID" id="46432497"/>
<dbReference type="EMBL" id="CP005960">
    <property type="protein sequence ID" value="AHZ67433.1"/>
    <property type="molecule type" value="Genomic_DNA"/>
</dbReference>
<feature type="chain" id="PRO_5001530481" description="Secreted protein" evidence="1">
    <location>
        <begin position="23"/>
        <end position="120"/>
    </location>
</feature>
<keyword evidence="1" id="KW-0732">Signal</keyword>